<name>A0A0B4FR31_9FUSO</name>
<comment type="caution">
    <text evidence="1">The sequence shown here is derived from an EMBL/GenBank/DDBJ whole genome shotgun (WGS) entry which is preliminary data.</text>
</comment>
<dbReference type="PATRIC" id="fig|1226633.4.peg.710"/>
<sequence>MVEEISSLFSCFFFLQEDCIILLKTLPLIRMLFLYFFLKILDLFHFLS</sequence>
<accession>A0A0B4FR31</accession>
<dbReference type="EMBL" id="AUZI01000011">
    <property type="protein sequence ID" value="KID49862.1"/>
    <property type="molecule type" value="Genomic_DNA"/>
</dbReference>
<proteinExistence type="predicted"/>
<reference evidence="1 2" key="1">
    <citation type="submission" date="2013-08" db="EMBL/GenBank/DDBJ databases">
        <title>An opportunistic ruminal bacterium that causes liver abscesses in cattle.</title>
        <authorList>
            <person name="Benahmed F.H."/>
            <person name="Rasmussen M."/>
            <person name="Harbottle H."/>
            <person name="Soppet D."/>
            <person name="Nagaraja T.G."/>
            <person name="Davidson M."/>
        </authorList>
    </citation>
    <scope>NUCLEOTIDE SEQUENCE [LARGE SCALE GENOMIC DNA]</scope>
    <source>
        <strain evidence="1 2">B35</strain>
    </source>
</reference>
<protein>
    <submittedName>
        <fullName evidence="1">Uncharacterized protein</fullName>
    </submittedName>
</protein>
<dbReference type="AlphaFoldDB" id="A0A0B4FR31"/>
<evidence type="ECO:0000313" key="2">
    <source>
        <dbReference type="Proteomes" id="UP000031184"/>
    </source>
</evidence>
<dbReference type="Proteomes" id="UP000031184">
    <property type="component" value="Unassembled WGS sequence"/>
</dbReference>
<evidence type="ECO:0000313" key="1">
    <source>
        <dbReference type="EMBL" id="KID49862.1"/>
    </source>
</evidence>
<gene>
    <name evidence="1" type="ORF">C095_03535</name>
</gene>
<organism evidence="1 2">
    <name type="scientific">Fusobacterium necrophorum subsp. funduliforme B35</name>
    <dbReference type="NCBI Taxonomy" id="1226633"/>
    <lineage>
        <taxon>Bacteria</taxon>
        <taxon>Fusobacteriati</taxon>
        <taxon>Fusobacteriota</taxon>
        <taxon>Fusobacteriia</taxon>
        <taxon>Fusobacteriales</taxon>
        <taxon>Fusobacteriaceae</taxon>
        <taxon>Fusobacterium</taxon>
    </lineage>
</organism>